<keyword evidence="2" id="KW-1185">Reference proteome</keyword>
<accession>A0ACC3Z821</accession>
<dbReference type="EMBL" id="VUJX02000002">
    <property type="protein sequence ID" value="KAL0940219.1"/>
    <property type="molecule type" value="Genomic_DNA"/>
</dbReference>
<protein>
    <submittedName>
        <fullName evidence="1">Uncharacterized protein</fullName>
    </submittedName>
</protein>
<dbReference type="Proteomes" id="UP000805649">
    <property type="component" value="Unassembled WGS sequence"/>
</dbReference>
<evidence type="ECO:0000313" key="1">
    <source>
        <dbReference type="EMBL" id="KAL0940219.1"/>
    </source>
</evidence>
<gene>
    <name evidence="1" type="ORF">CTRU02_202982</name>
</gene>
<sequence>MQLSQIIGFAALVGAGIADAAAVVSYADGYEPTAGEHAQNLARAAEPVGLEARAGSATGCVQAHCYFVASNIDNDVIIYEIYQNGEYLFQLNGGSRSMGELQWNGLTDYKGRKWGFKSNGQCTSMSYINNFQSKYDYYPLTRTDLQSSPRDCDPCTESKSGKQKCSKCAQKEAIFSDGPSGQCYGYNGLSRCDFRSYCGRVNGNVRLCGTNNQCRSG</sequence>
<comment type="caution">
    <text evidence="1">The sequence shown here is derived from an EMBL/GenBank/DDBJ whole genome shotgun (WGS) entry which is preliminary data.</text>
</comment>
<organism evidence="1 2">
    <name type="scientific">Colletotrichum truncatum</name>
    <name type="common">Anthracnose fungus</name>
    <name type="synonym">Colletotrichum capsici</name>
    <dbReference type="NCBI Taxonomy" id="5467"/>
    <lineage>
        <taxon>Eukaryota</taxon>
        <taxon>Fungi</taxon>
        <taxon>Dikarya</taxon>
        <taxon>Ascomycota</taxon>
        <taxon>Pezizomycotina</taxon>
        <taxon>Sordariomycetes</taxon>
        <taxon>Hypocreomycetidae</taxon>
        <taxon>Glomerellales</taxon>
        <taxon>Glomerellaceae</taxon>
        <taxon>Colletotrichum</taxon>
        <taxon>Colletotrichum truncatum species complex</taxon>
    </lineage>
</organism>
<name>A0ACC3Z821_COLTU</name>
<evidence type="ECO:0000313" key="2">
    <source>
        <dbReference type="Proteomes" id="UP000805649"/>
    </source>
</evidence>
<reference evidence="1 2" key="1">
    <citation type="journal article" date="2020" name="Phytopathology">
        <title>Genome Sequence Resources of Colletotrichum truncatum, C. plurivorum, C. musicola, and C. sojae: Four Species Pathogenic to Soybean (Glycine max).</title>
        <authorList>
            <person name="Rogerio F."/>
            <person name="Boufleur T.R."/>
            <person name="Ciampi-Guillardi M."/>
            <person name="Sukno S.A."/>
            <person name="Thon M.R."/>
            <person name="Massola Junior N.S."/>
            <person name="Baroncelli R."/>
        </authorList>
    </citation>
    <scope>NUCLEOTIDE SEQUENCE [LARGE SCALE GENOMIC DNA]</scope>
    <source>
        <strain evidence="1 2">CMES1059</strain>
    </source>
</reference>
<proteinExistence type="predicted"/>